<dbReference type="GO" id="GO:0015628">
    <property type="term" value="P:protein secretion by the type II secretion system"/>
    <property type="evidence" value="ECO:0007669"/>
    <property type="project" value="InterPro"/>
</dbReference>
<evidence type="ECO:0000256" key="3">
    <source>
        <dbReference type="ARBA" id="ARBA00021563"/>
    </source>
</evidence>
<dbReference type="Proteomes" id="UP000078596">
    <property type="component" value="Chromosome"/>
</dbReference>
<proteinExistence type="inferred from homology"/>
<comment type="subcellular location">
    <subcellularLocation>
        <location evidence="1">Cell inner membrane</location>
    </subcellularLocation>
</comment>
<dbReference type="OrthoDB" id="6706905at2"/>
<keyword evidence="4" id="KW-0813">Transport</keyword>
<feature type="transmembrane region" description="Helical" evidence="11">
    <location>
        <begin position="15"/>
        <end position="38"/>
    </location>
</feature>
<gene>
    <name evidence="12" type="ORF">A9404_08520</name>
</gene>
<dbReference type="KEGG" id="haz:A9404_08520"/>
<protein>
    <recommendedName>
        <fullName evidence="3">Type II secretion system protein N</fullName>
    </recommendedName>
    <alternativeName>
        <fullName evidence="10">General secretion pathway protein N</fullName>
    </alternativeName>
</protein>
<dbReference type="InterPro" id="IPR022792">
    <property type="entry name" value="T2SS_protein-GspN"/>
</dbReference>
<dbReference type="RefSeq" id="WP_066100242.1">
    <property type="nucleotide sequence ID" value="NZ_CP016027.1"/>
</dbReference>
<sequence length="271" mass="28514">MTVATGAGAARRSGAFGWLGVALLIGVFLLSWGVSLILTAPAGLVRVPAGMLPGNMTLTPVSGTIWQGQWRLNLPQGDAWAVTARFRPAALWHGRLDWRIRVQGDGVSASADVSPGWSGVAIDGLTARWAGDAMRLVTAWPMGGRFDGRGAVYLRRMQQGLMPESGSLSLRWTDAQLTTTEPLTLGTLTLSTTLADGGRLSGRVTPEATSNAPLLGQLDLKGNIHDPQHIRVTGWLQPTSAASPALRQQLGLLGTTDAQGRIPVNGFLPGA</sequence>
<dbReference type="Pfam" id="PF01203">
    <property type="entry name" value="T2SSN"/>
    <property type="match status" value="1"/>
</dbReference>
<evidence type="ECO:0000256" key="4">
    <source>
        <dbReference type="ARBA" id="ARBA00022448"/>
    </source>
</evidence>
<reference evidence="12 13" key="1">
    <citation type="submission" date="2016-06" db="EMBL/GenBank/DDBJ databases">
        <title>Insight into the functional genes involving in sulfur oxidation in Pearl River water.</title>
        <authorList>
            <person name="Luo J."/>
            <person name="Tan X."/>
            <person name="Lin W."/>
        </authorList>
    </citation>
    <scope>NUCLEOTIDE SEQUENCE [LARGE SCALE GENOMIC DNA]</scope>
    <source>
        <strain evidence="12 13">LS2</strain>
    </source>
</reference>
<evidence type="ECO:0000313" key="12">
    <source>
        <dbReference type="EMBL" id="ANJ67419.1"/>
    </source>
</evidence>
<dbReference type="AlphaFoldDB" id="A0A191ZHR1"/>
<evidence type="ECO:0000256" key="10">
    <source>
        <dbReference type="ARBA" id="ARBA00030772"/>
    </source>
</evidence>
<evidence type="ECO:0000256" key="5">
    <source>
        <dbReference type="ARBA" id="ARBA00022475"/>
    </source>
</evidence>
<organism evidence="12 13">
    <name type="scientific">Halothiobacillus diazotrophicus</name>
    <dbReference type="NCBI Taxonomy" id="1860122"/>
    <lineage>
        <taxon>Bacteria</taxon>
        <taxon>Pseudomonadati</taxon>
        <taxon>Pseudomonadota</taxon>
        <taxon>Gammaproteobacteria</taxon>
        <taxon>Chromatiales</taxon>
        <taxon>Halothiobacillaceae</taxon>
        <taxon>Halothiobacillus</taxon>
    </lineage>
</organism>
<dbReference type="STRING" id="1860122.A9404_08520"/>
<keyword evidence="8" id="KW-0653">Protein transport</keyword>
<evidence type="ECO:0000256" key="7">
    <source>
        <dbReference type="ARBA" id="ARBA00022692"/>
    </source>
</evidence>
<keyword evidence="13" id="KW-1185">Reference proteome</keyword>
<evidence type="ECO:0000256" key="1">
    <source>
        <dbReference type="ARBA" id="ARBA00004533"/>
    </source>
</evidence>
<evidence type="ECO:0000256" key="6">
    <source>
        <dbReference type="ARBA" id="ARBA00022519"/>
    </source>
</evidence>
<keyword evidence="7 11" id="KW-0812">Transmembrane</keyword>
<dbReference type="EMBL" id="CP016027">
    <property type="protein sequence ID" value="ANJ67419.1"/>
    <property type="molecule type" value="Genomic_DNA"/>
</dbReference>
<keyword evidence="11" id="KW-1133">Transmembrane helix</keyword>
<evidence type="ECO:0000256" key="9">
    <source>
        <dbReference type="ARBA" id="ARBA00023136"/>
    </source>
</evidence>
<evidence type="ECO:0000256" key="8">
    <source>
        <dbReference type="ARBA" id="ARBA00022927"/>
    </source>
</evidence>
<keyword evidence="9 11" id="KW-0472">Membrane</keyword>
<evidence type="ECO:0000313" key="13">
    <source>
        <dbReference type="Proteomes" id="UP000078596"/>
    </source>
</evidence>
<keyword evidence="5" id="KW-1003">Cell membrane</keyword>
<dbReference type="GO" id="GO:0005886">
    <property type="term" value="C:plasma membrane"/>
    <property type="evidence" value="ECO:0007669"/>
    <property type="project" value="UniProtKB-SubCell"/>
</dbReference>
<name>A0A191ZHR1_9GAMM</name>
<accession>A0A191ZHR1</accession>
<dbReference type="GO" id="GO:0015627">
    <property type="term" value="C:type II protein secretion system complex"/>
    <property type="evidence" value="ECO:0007669"/>
    <property type="project" value="InterPro"/>
</dbReference>
<evidence type="ECO:0000256" key="11">
    <source>
        <dbReference type="SAM" id="Phobius"/>
    </source>
</evidence>
<keyword evidence="6" id="KW-0997">Cell inner membrane</keyword>
<evidence type="ECO:0000256" key="2">
    <source>
        <dbReference type="ARBA" id="ARBA00007208"/>
    </source>
</evidence>
<comment type="similarity">
    <text evidence="2">Belongs to the GSP N family.</text>
</comment>